<dbReference type="GO" id="GO:0005524">
    <property type="term" value="F:ATP binding"/>
    <property type="evidence" value="ECO:0007669"/>
    <property type="project" value="UniProtKB-KW"/>
</dbReference>
<dbReference type="InterPro" id="IPR003594">
    <property type="entry name" value="HATPase_dom"/>
</dbReference>
<dbReference type="KEGG" id="msil:METEAL_12130"/>
<evidence type="ECO:0000256" key="7">
    <source>
        <dbReference type="ARBA" id="ARBA00022741"/>
    </source>
</evidence>
<evidence type="ECO:0000256" key="2">
    <source>
        <dbReference type="ARBA" id="ARBA00004141"/>
    </source>
</evidence>
<dbReference type="AlphaFoldDB" id="A0AA48GJ44"/>
<evidence type="ECO:0000256" key="4">
    <source>
        <dbReference type="ARBA" id="ARBA00022553"/>
    </source>
</evidence>
<dbReference type="InterPro" id="IPR003661">
    <property type="entry name" value="HisK_dim/P_dom"/>
</dbReference>
<dbReference type="SMART" id="SM00388">
    <property type="entry name" value="HisKA"/>
    <property type="match status" value="1"/>
</dbReference>
<dbReference type="CDD" id="cd00075">
    <property type="entry name" value="HATPase"/>
    <property type="match status" value="1"/>
</dbReference>
<evidence type="ECO:0000259" key="14">
    <source>
        <dbReference type="PROSITE" id="PS50109"/>
    </source>
</evidence>
<evidence type="ECO:0000313" key="16">
    <source>
        <dbReference type="EMBL" id="BDU72039.1"/>
    </source>
</evidence>
<dbReference type="SUPFAM" id="SSF47384">
    <property type="entry name" value="Homodimeric domain of signal transducing histidine kinase"/>
    <property type="match status" value="1"/>
</dbReference>
<keyword evidence="17" id="KW-1185">Reference proteome</keyword>
<dbReference type="InterPro" id="IPR036097">
    <property type="entry name" value="HisK_dim/P_sf"/>
</dbReference>
<gene>
    <name evidence="16" type="ORF">METEAL_12130</name>
</gene>
<accession>A0AA48GJ44</accession>
<dbReference type="GO" id="GO:0000155">
    <property type="term" value="F:phosphorelay sensor kinase activity"/>
    <property type="evidence" value="ECO:0007669"/>
    <property type="project" value="InterPro"/>
</dbReference>
<comment type="subcellular location">
    <subcellularLocation>
        <location evidence="2">Membrane</location>
        <topology evidence="2">Multi-pass membrane protein</topology>
    </subcellularLocation>
</comment>
<evidence type="ECO:0000256" key="3">
    <source>
        <dbReference type="ARBA" id="ARBA00012438"/>
    </source>
</evidence>
<keyword evidence="9" id="KW-0067">ATP-binding</keyword>
<dbReference type="SUPFAM" id="SSF55874">
    <property type="entry name" value="ATPase domain of HSP90 chaperone/DNA topoisomerase II/histidine kinase"/>
    <property type="match status" value="1"/>
</dbReference>
<evidence type="ECO:0000313" key="17">
    <source>
        <dbReference type="Proteomes" id="UP001238179"/>
    </source>
</evidence>
<evidence type="ECO:0000256" key="12">
    <source>
        <dbReference type="ARBA" id="ARBA00023136"/>
    </source>
</evidence>
<proteinExistence type="predicted"/>
<comment type="catalytic activity">
    <reaction evidence="1">
        <text>ATP + protein L-histidine = ADP + protein N-phospho-L-histidine.</text>
        <dbReference type="EC" id="2.7.13.3"/>
    </reaction>
</comment>
<keyword evidence="12 13" id="KW-0472">Membrane</keyword>
<dbReference type="PANTHER" id="PTHR45436:SF14">
    <property type="entry name" value="SENSOR PROTEIN QSEC"/>
    <property type="match status" value="1"/>
</dbReference>
<dbReference type="InterPro" id="IPR004358">
    <property type="entry name" value="Sig_transdc_His_kin-like_C"/>
</dbReference>
<keyword evidence="8" id="KW-0418">Kinase</keyword>
<evidence type="ECO:0000256" key="1">
    <source>
        <dbReference type="ARBA" id="ARBA00000085"/>
    </source>
</evidence>
<dbReference type="InterPro" id="IPR003660">
    <property type="entry name" value="HAMP_dom"/>
</dbReference>
<evidence type="ECO:0000256" key="8">
    <source>
        <dbReference type="ARBA" id="ARBA00022777"/>
    </source>
</evidence>
<keyword evidence="5" id="KW-0808">Transferase</keyword>
<dbReference type="PROSITE" id="PS50109">
    <property type="entry name" value="HIS_KIN"/>
    <property type="match status" value="1"/>
</dbReference>
<dbReference type="InterPro" id="IPR005467">
    <property type="entry name" value="His_kinase_dom"/>
</dbReference>
<dbReference type="Pfam" id="PF02518">
    <property type="entry name" value="HATPase_c"/>
    <property type="match status" value="1"/>
</dbReference>
<dbReference type="EC" id="2.7.13.3" evidence="3"/>
<sequence>MRSSLFRRVAWAQAGSLGALVVLLLGLEFGSSFLGYSSDFDQTMRPYAMGLALLLADESDPRRIEEVARKIQDLDERTTWPAGVRPAGYQAYYQVLDARGAMLFRTAGTPPRPYTSLGPGFHVVRVDGRRTRVLVEDAANGRIRVIIGESLPLRRAAILRSMRMLPVSYLLILLPMVLFTWVATRRALRPLRQLADAVEARAATDLGPLDPTVDLKEVRPLLSALNRHMARVSGLIESQRRFVADAAHSLRTPLAVLGAQAHALVQAPGPGEREQLGGELRAGIERATSVVHQLLSVARLEGAGPDPVTATVDLAELARERVALLVPLALRRGQDLGVEGPDHLPCRAHGAMLATALDNLLENALRYTPEGGVITLRLGRDGARCWCEVEDDGPGIPDSFREQAFDRFARAPGAPGHGAGLGLSIVRKALDLHHGTVSLLDPPGGRGLRVRIEI</sequence>
<evidence type="ECO:0000256" key="5">
    <source>
        <dbReference type="ARBA" id="ARBA00022679"/>
    </source>
</evidence>
<evidence type="ECO:0000256" key="6">
    <source>
        <dbReference type="ARBA" id="ARBA00022692"/>
    </source>
</evidence>
<evidence type="ECO:0000256" key="13">
    <source>
        <dbReference type="SAM" id="Phobius"/>
    </source>
</evidence>
<dbReference type="Proteomes" id="UP001238179">
    <property type="component" value="Chromosome"/>
</dbReference>
<evidence type="ECO:0000256" key="11">
    <source>
        <dbReference type="ARBA" id="ARBA00023012"/>
    </source>
</evidence>
<reference evidence="17" key="1">
    <citation type="journal article" date="2023" name="Int. J. Syst. Evol. Microbiol.">
        <title>Mesoterricola silvestris gen. nov., sp. nov., Mesoterricola sediminis sp. nov., Geothrix oryzae sp. nov., Geothrix edaphica sp. nov., Geothrix rubra sp. nov., and Geothrix limicola sp. nov., six novel members of Acidobacteriota isolated from soils.</title>
        <authorList>
            <person name="Itoh H."/>
            <person name="Sugisawa Y."/>
            <person name="Mise K."/>
            <person name="Xu Z."/>
            <person name="Kuniyasu M."/>
            <person name="Ushijima N."/>
            <person name="Kawano K."/>
            <person name="Kobayashi E."/>
            <person name="Shiratori Y."/>
            <person name="Masuda Y."/>
            <person name="Senoo K."/>
        </authorList>
    </citation>
    <scope>NUCLEOTIDE SEQUENCE [LARGE SCALE GENOMIC DNA]</scope>
    <source>
        <strain evidence="17">W79</strain>
    </source>
</reference>
<dbReference type="SMART" id="SM00387">
    <property type="entry name" value="HATPase_c"/>
    <property type="match status" value="1"/>
</dbReference>
<keyword evidence="10 13" id="KW-1133">Transmembrane helix</keyword>
<dbReference type="CDD" id="cd00082">
    <property type="entry name" value="HisKA"/>
    <property type="match status" value="1"/>
</dbReference>
<evidence type="ECO:0000256" key="10">
    <source>
        <dbReference type="ARBA" id="ARBA00022989"/>
    </source>
</evidence>
<keyword evidence="6 13" id="KW-0812">Transmembrane</keyword>
<feature type="domain" description="HAMP" evidence="15">
    <location>
        <begin position="185"/>
        <end position="237"/>
    </location>
</feature>
<dbReference type="EMBL" id="AP027080">
    <property type="protein sequence ID" value="BDU72039.1"/>
    <property type="molecule type" value="Genomic_DNA"/>
</dbReference>
<evidence type="ECO:0000256" key="9">
    <source>
        <dbReference type="ARBA" id="ARBA00022840"/>
    </source>
</evidence>
<dbReference type="PROSITE" id="PS50885">
    <property type="entry name" value="HAMP"/>
    <property type="match status" value="1"/>
</dbReference>
<organism evidence="16 17">
    <name type="scientific">Mesoterricola silvestris</name>
    <dbReference type="NCBI Taxonomy" id="2927979"/>
    <lineage>
        <taxon>Bacteria</taxon>
        <taxon>Pseudomonadati</taxon>
        <taxon>Acidobacteriota</taxon>
        <taxon>Holophagae</taxon>
        <taxon>Holophagales</taxon>
        <taxon>Holophagaceae</taxon>
        <taxon>Mesoterricola</taxon>
    </lineage>
</organism>
<dbReference type="RefSeq" id="WP_316414943.1">
    <property type="nucleotide sequence ID" value="NZ_AP027080.1"/>
</dbReference>
<protein>
    <recommendedName>
        <fullName evidence="3">histidine kinase</fullName>
        <ecNumber evidence="3">2.7.13.3</ecNumber>
    </recommendedName>
</protein>
<dbReference type="PANTHER" id="PTHR45436">
    <property type="entry name" value="SENSOR HISTIDINE KINASE YKOH"/>
    <property type="match status" value="1"/>
</dbReference>
<keyword evidence="7" id="KW-0547">Nucleotide-binding</keyword>
<dbReference type="InterPro" id="IPR036890">
    <property type="entry name" value="HATPase_C_sf"/>
</dbReference>
<dbReference type="GO" id="GO:0005886">
    <property type="term" value="C:plasma membrane"/>
    <property type="evidence" value="ECO:0007669"/>
    <property type="project" value="TreeGrafter"/>
</dbReference>
<keyword evidence="4" id="KW-0597">Phosphoprotein</keyword>
<dbReference type="Pfam" id="PF00512">
    <property type="entry name" value="HisKA"/>
    <property type="match status" value="1"/>
</dbReference>
<name>A0AA48GJ44_9BACT</name>
<dbReference type="PRINTS" id="PR00344">
    <property type="entry name" value="BCTRLSENSOR"/>
</dbReference>
<dbReference type="Gene3D" id="1.10.287.130">
    <property type="match status" value="1"/>
</dbReference>
<evidence type="ECO:0000259" key="15">
    <source>
        <dbReference type="PROSITE" id="PS50885"/>
    </source>
</evidence>
<keyword evidence="11" id="KW-0902">Two-component regulatory system</keyword>
<dbReference type="Gene3D" id="3.30.565.10">
    <property type="entry name" value="Histidine kinase-like ATPase, C-terminal domain"/>
    <property type="match status" value="1"/>
</dbReference>
<dbReference type="InterPro" id="IPR050428">
    <property type="entry name" value="TCS_sensor_his_kinase"/>
</dbReference>
<feature type="domain" description="Histidine kinase" evidence="14">
    <location>
        <begin position="245"/>
        <end position="454"/>
    </location>
</feature>
<feature type="transmembrane region" description="Helical" evidence="13">
    <location>
        <begin position="164"/>
        <end position="183"/>
    </location>
</feature>